<feature type="compositionally biased region" description="Low complexity" evidence="1">
    <location>
        <begin position="111"/>
        <end position="122"/>
    </location>
</feature>
<dbReference type="OrthoDB" id="6247875at2759"/>
<feature type="region of interest" description="Disordered" evidence="1">
    <location>
        <begin position="315"/>
        <end position="342"/>
    </location>
</feature>
<evidence type="ECO:0000313" key="3">
    <source>
        <dbReference type="Proteomes" id="UP000310158"/>
    </source>
</evidence>
<accession>A0A4S4LP21</accession>
<protein>
    <recommendedName>
        <fullName evidence="4">HMG box domain-containing protein</fullName>
    </recommendedName>
</protein>
<feature type="compositionally biased region" description="Polar residues" evidence="1">
    <location>
        <begin position="323"/>
        <end position="339"/>
    </location>
</feature>
<dbReference type="Proteomes" id="UP000310158">
    <property type="component" value="Unassembled WGS sequence"/>
</dbReference>
<feature type="compositionally biased region" description="Polar residues" evidence="1">
    <location>
        <begin position="130"/>
        <end position="151"/>
    </location>
</feature>
<evidence type="ECO:0000313" key="2">
    <source>
        <dbReference type="EMBL" id="THH13994.1"/>
    </source>
</evidence>
<keyword evidence="3" id="KW-1185">Reference proteome</keyword>
<comment type="caution">
    <text evidence="2">The sequence shown here is derived from an EMBL/GenBank/DDBJ whole genome shotgun (WGS) entry which is preliminary data.</text>
</comment>
<proteinExistence type="predicted"/>
<feature type="region of interest" description="Disordered" evidence="1">
    <location>
        <begin position="1"/>
        <end position="20"/>
    </location>
</feature>
<name>A0A4S4LP21_9AGAM</name>
<feature type="region of interest" description="Disordered" evidence="1">
    <location>
        <begin position="102"/>
        <end position="152"/>
    </location>
</feature>
<organism evidence="2 3">
    <name type="scientific">Bondarzewia mesenterica</name>
    <dbReference type="NCBI Taxonomy" id="1095465"/>
    <lineage>
        <taxon>Eukaryota</taxon>
        <taxon>Fungi</taxon>
        <taxon>Dikarya</taxon>
        <taxon>Basidiomycota</taxon>
        <taxon>Agaricomycotina</taxon>
        <taxon>Agaricomycetes</taxon>
        <taxon>Russulales</taxon>
        <taxon>Bondarzewiaceae</taxon>
        <taxon>Bondarzewia</taxon>
    </lineage>
</organism>
<reference evidence="2 3" key="1">
    <citation type="submission" date="2019-02" db="EMBL/GenBank/DDBJ databases">
        <title>Genome sequencing of the rare red list fungi Bondarzewia mesenterica.</title>
        <authorList>
            <person name="Buettner E."/>
            <person name="Kellner H."/>
        </authorList>
    </citation>
    <scope>NUCLEOTIDE SEQUENCE [LARGE SCALE GENOMIC DNA]</scope>
    <source>
        <strain evidence="2 3">DSM 108281</strain>
    </source>
</reference>
<dbReference type="AlphaFoldDB" id="A0A4S4LP21"/>
<evidence type="ECO:0000256" key="1">
    <source>
        <dbReference type="SAM" id="MobiDB-lite"/>
    </source>
</evidence>
<sequence>MPHEERQFWHGKAKAAQAEHKRKFPDYAFRPLHLKAKGTQDKRKVREVGPKDMKRCEKIAELLVEGKKGADLKAAIEEFDRYHVPPVVTRFEAPLTARMYRRSSSEPAPDSSLAFLRSSPKSSSRRHRALSSQPGRSRSPSVKPEASSTPDTIVLDVDNVDDSMPPLVLPPLPPSDFSNYSFATNTKPSFDFNPFVFTEDPASYVESCDPLSPLPSGKIPYGMFWEEGQGLCTPNQAHAFDMTPLSIDTQIYEQWPTTPSQLSSPPSTPHDYTSSCISPVAYQPDASDLFPLMQNAFASFNPNDFQEQMLQTTLQPMGYPGDHSSSFPYQPADASSFQSSDEHSSLPSKGAFSFFTHNKVFENGHQDVSFSDYLAQPLPSSNFA</sequence>
<dbReference type="EMBL" id="SGPL01000310">
    <property type="protein sequence ID" value="THH13994.1"/>
    <property type="molecule type" value="Genomic_DNA"/>
</dbReference>
<gene>
    <name evidence="2" type="ORF">EW146_g6289</name>
</gene>
<evidence type="ECO:0008006" key="4">
    <source>
        <dbReference type="Google" id="ProtNLM"/>
    </source>
</evidence>